<feature type="transmembrane region" description="Helical" evidence="7">
    <location>
        <begin position="142"/>
        <end position="164"/>
    </location>
</feature>
<keyword evidence="3 7" id="KW-1003">Cell membrane</keyword>
<keyword evidence="6 7" id="KW-0472">Membrane</keyword>
<evidence type="ECO:0000256" key="4">
    <source>
        <dbReference type="ARBA" id="ARBA00022692"/>
    </source>
</evidence>
<evidence type="ECO:0000256" key="7">
    <source>
        <dbReference type="RuleBase" id="RU367016"/>
    </source>
</evidence>
<feature type="transmembrane region" description="Helical" evidence="7">
    <location>
        <begin position="176"/>
        <end position="197"/>
    </location>
</feature>
<dbReference type="Pfam" id="PF09335">
    <property type="entry name" value="VTT_dom"/>
    <property type="match status" value="1"/>
</dbReference>
<keyword evidence="5 7" id="KW-1133">Transmembrane helix</keyword>
<evidence type="ECO:0000256" key="5">
    <source>
        <dbReference type="ARBA" id="ARBA00022989"/>
    </source>
</evidence>
<evidence type="ECO:0000256" key="2">
    <source>
        <dbReference type="ARBA" id="ARBA00010792"/>
    </source>
</evidence>
<gene>
    <name evidence="9" type="ORF">GCM10009765_20430</name>
</gene>
<accession>A0ABN2GGV0</accession>
<dbReference type="PANTHER" id="PTHR30353">
    <property type="entry name" value="INNER MEMBRANE PROTEIN DEDA-RELATED"/>
    <property type="match status" value="1"/>
</dbReference>
<evidence type="ECO:0000256" key="1">
    <source>
        <dbReference type="ARBA" id="ARBA00004651"/>
    </source>
</evidence>
<dbReference type="InterPro" id="IPR032816">
    <property type="entry name" value="VTT_dom"/>
</dbReference>
<evidence type="ECO:0000256" key="3">
    <source>
        <dbReference type="ARBA" id="ARBA00022475"/>
    </source>
</evidence>
<comment type="subcellular location">
    <subcellularLocation>
        <location evidence="1 7">Cell membrane</location>
        <topology evidence="1 7">Multi-pass membrane protein</topology>
    </subcellularLocation>
</comment>
<protein>
    <submittedName>
        <fullName evidence="9">DedA family protein</fullName>
    </submittedName>
</protein>
<sequence length="221" mass="23079">MHDIGMWLSHAPALLVYATVALLIGLESMGIPLPGEATLISAALLAAAGVVDPFAVAAAGITGAVVGDSLGYYIGRRGGRSLLARLGRRFPKHFGPEKIGTAEQVFAHSAVWAVFFGRFVVVLRVLAGPLAGTLRMPYKRFLAANVAGGVVWAGGMTALMYGLGSAARIWLDHYSWVIFVGALGLGMLITGIAGMVARRRLMAAAPEPESPRELASAGQAR</sequence>
<organism evidence="9 10">
    <name type="scientific">Fodinicola feengrottensis</name>
    <dbReference type="NCBI Taxonomy" id="435914"/>
    <lineage>
        <taxon>Bacteria</taxon>
        <taxon>Bacillati</taxon>
        <taxon>Actinomycetota</taxon>
        <taxon>Actinomycetes</taxon>
        <taxon>Mycobacteriales</taxon>
        <taxon>Fodinicola</taxon>
    </lineage>
</organism>
<dbReference type="EMBL" id="BAAANY010000008">
    <property type="protein sequence ID" value="GAA1670941.1"/>
    <property type="molecule type" value="Genomic_DNA"/>
</dbReference>
<feature type="transmembrane region" description="Helical" evidence="7">
    <location>
        <begin position="110"/>
        <end position="130"/>
    </location>
</feature>
<feature type="domain" description="VTT" evidence="8">
    <location>
        <begin position="41"/>
        <end position="160"/>
    </location>
</feature>
<feature type="transmembrane region" description="Helical" evidence="7">
    <location>
        <begin position="6"/>
        <end position="26"/>
    </location>
</feature>
<dbReference type="RefSeq" id="WP_344309254.1">
    <property type="nucleotide sequence ID" value="NZ_BAAANY010000008.1"/>
</dbReference>
<dbReference type="Proteomes" id="UP001500618">
    <property type="component" value="Unassembled WGS sequence"/>
</dbReference>
<feature type="transmembrane region" description="Helical" evidence="7">
    <location>
        <begin position="38"/>
        <end position="66"/>
    </location>
</feature>
<dbReference type="PANTHER" id="PTHR30353:SF15">
    <property type="entry name" value="INNER MEMBRANE PROTEIN YABI"/>
    <property type="match status" value="1"/>
</dbReference>
<reference evidence="9 10" key="1">
    <citation type="journal article" date="2019" name="Int. J. Syst. Evol. Microbiol.">
        <title>The Global Catalogue of Microorganisms (GCM) 10K type strain sequencing project: providing services to taxonomists for standard genome sequencing and annotation.</title>
        <authorList>
            <consortium name="The Broad Institute Genomics Platform"/>
            <consortium name="The Broad Institute Genome Sequencing Center for Infectious Disease"/>
            <person name="Wu L."/>
            <person name="Ma J."/>
        </authorList>
    </citation>
    <scope>NUCLEOTIDE SEQUENCE [LARGE SCALE GENOMIC DNA]</scope>
    <source>
        <strain evidence="9 10">JCM 14718</strain>
    </source>
</reference>
<evidence type="ECO:0000313" key="9">
    <source>
        <dbReference type="EMBL" id="GAA1670941.1"/>
    </source>
</evidence>
<evidence type="ECO:0000313" key="10">
    <source>
        <dbReference type="Proteomes" id="UP001500618"/>
    </source>
</evidence>
<evidence type="ECO:0000256" key="6">
    <source>
        <dbReference type="ARBA" id="ARBA00023136"/>
    </source>
</evidence>
<keyword evidence="10" id="KW-1185">Reference proteome</keyword>
<comment type="caution">
    <text evidence="9">The sequence shown here is derived from an EMBL/GenBank/DDBJ whole genome shotgun (WGS) entry which is preliminary data.</text>
</comment>
<comment type="similarity">
    <text evidence="2 7">Belongs to the DedA family.</text>
</comment>
<dbReference type="InterPro" id="IPR032818">
    <property type="entry name" value="DedA-like"/>
</dbReference>
<evidence type="ECO:0000259" key="8">
    <source>
        <dbReference type="Pfam" id="PF09335"/>
    </source>
</evidence>
<name>A0ABN2GGV0_9ACTN</name>
<keyword evidence="4 7" id="KW-0812">Transmembrane</keyword>
<proteinExistence type="inferred from homology"/>